<dbReference type="SUPFAM" id="SSF54373">
    <property type="entry name" value="FAD-linked reductases, C-terminal domain"/>
    <property type="match status" value="1"/>
</dbReference>
<dbReference type="InterPro" id="IPR000172">
    <property type="entry name" value="GMC_OxRdtase_N"/>
</dbReference>
<name>A0A1L7XSP0_9HELO</name>
<gene>
    <name evidence="8" type="ORF">PAC_17949</name>
</gene>
<keyword evidence="4" id="KW-0285">Flavoprotein</keyword>
<dbReference type="Pfam" id="PF05199">
    <property type="entry name" value="GMC_oxred_C"/>
    <property type="match status" value="1"/>
</dbReference>
<dbReference type="GO" id="GO:0044550">
    <property type="term" value="P:secondary metabolite biosynthetic process"/>
    <property type="evidence" value="ECO:0007669"/>
    <property type="project" value="TreeGrafter"/>
</dbReference>
<dbReference type="Pfam" id="PF00732">
    <property type="entry name" value="GMC_oxred_N"/>
    <property type="match status" value="1"/>
</dbReference>
<dbReference type="Gene3D" id="3.50.50.60">
    <property type="entry name" value="FAD/NAD(P)-binding domain"/>
    <property type="match status" value="1"/>
</dbReference>
<evidence type="ECO:0000313" key="9">
    <source>
        <dbReference type="Proteomes" id="UP000184330"/>
    </source>
</evidence>
<evidence type="ECO:0000256" key="5">
    <source>
        <dbReference type="SAM" id="SignalP"/>
    </source>
</evidence>
<keyword evidence="9" id="KW-1185">Reference proteome</keyword>
<dbReference type="InterPro" id="IPR036188">
    <property type="entry name" value="FAD/NAD-bd_sf"/>
</dbReference>
<feature type="signal peptide" evidence="5">
    <location>
        <begin position="1"/>
        <end position="21"/>
    </location>
</feature>
<feature type="chain" id="PRO_5012860492" evidence="5">
    <location>
        <begin position="22"/>
        <end position="620"/>
    </location>
</feature>
<dbReference type="PANTHER" id="PTHR11552">
    <property type="entry name" value="GLUCOSE-METHANOL-CHOLINE GMC OXIDOREDUCTASE"/>
    <property type="match status" value="1"/>
</dbReference>
<feature type="binding site" evidence="3">
    <location>
        <position position="268"/>
    </location>
    <ligand>
        <name>FAD</name>
        <dbReference type="ChEBI" id="CHEBI:57692"/>
    </ligand>
</feature>
<sequence>MCLSYFGRLALGAALASLANAHPAFRGRILSRDTDLLSSYDYVVVGGGASGLTVANRLTEDSNVTVLIIEAGELDHGEDFITIPGLAGGAIGTKYDWNLTYVANPSLANRSVSIPQGKIVGGGTKLNRMVFDRGSELDYDRWEALGNSGWGWSSLLPYFKKSEIFTPPNADIVAEYNITTDTSVHGTDGYVHSSYSPFIWPTMKNFVAAIAELGIFTSVDGASGNAYGAYFTQHSQNPANATRSSARDAYYNNFVARSNLHLITSRQVTKLVTSSENGSVTVTGVEFAESSASARSTVSANMEVIMAAGALHTPQILQLSGIGDSTLLSSINVTTIVDLPAVGRNLQDHVLLAVVNSITAPLTAANLTSNATYAAEMLALYESEYTGPYACATGDFLAFLPVSTYSTAGEAIYAEATTQDSSTYLASDTPSEVLIGYEAQFNLLNQDLLADNSAMLEVLWDDGAYILGLQHPYSRGYVKAASSDPFTAPLLDSAFLHNPLDLALLVEGVKFTRNITRTSAIAALSPVEILPGATVTTDAALEDFVRSNAATVYHPVGTCKMGAQAEGGVVDEELKVYGVNGLRVVDASIFPLLPATHIQSTVYAVAEKAANIIKGSDITA</sequence>
<feature type="domain" description="Glucose-methanol-choline oxidoreductase N-terminal" evidence="7">
    <location>
        <begin position="309"/>
        <end position="323"/>
    </location>
</feature>
<evidence type="ECO:0000256" key="2">
    <source>
        <dbReference type="PIRSR" id="PIRSR000137-1"/>
    </source>
</evidence>
<dbReference type="OrthoDB" id="269227at2759"/>
<keyword evidence="3 4" id="KW-0274">FAD</keyword>
<dbReference type="Gene3D" id="3.30.560.10">
    <property type="entry name" value="Glucose Oxidase, domain 3"/>
    <property type="match status" value="1"/>
</dbReference>
<evidence type="ECO:0000256" key="1">
    <source>
        <dbReference type="ARBA" id="ARBA00010790"/>
    </source>
</evidence>
<dbReference type="PROSITE" id="PS00623">
    <property type="entry name" value="GMC_OXRED_1"/>
    <property type="match status" value="1"/>
</dbReference>
<dbReference type="PROSITE" id="PS00624">
    <property type="entry name" value="GMC_OXRED_2"/>
    <property type="match status" value="1"/>
</dbReference>
<reference evidence="8 9" key="1">
    <citation type="submission" date="2016-03" db="EMBL/GenBank/DDBJ databases">
        <authorList>
            <person name="Ploux O."/>
        </authorList>
    </citation>
    <scope>NUCLEOTIDE SEQUENCE [LARGE SCALE GENOMIC DNA]</scope>
    <source>
        <strain evidence="8 9">UAMH 11012</strain>
    </source>
</reference>
<dbReference type="InterPro" id="IPR007867">
    <property type="entry name" value="GMC_OxRtase_C"/>
</dbReference>
<feature type="binding site" evidence="3">
    <location>
        <begin position="127"/>
        <end position="130"/>
    </location>
    <ligand>
        <name>FAD</name>
        <dbReference type="ChEBI" id="CHEBI:57692"/>
    </ligand>
</feature>
<dbReference type="EMBL" id="FJOG01000050">
    <property type="protein sequence ID" value="CZR68050.1"/>
    <property type="molecule type" value="Genomic_DNA"/>
</dbReference>
<evidence type="ECO:0000259" key="6">
    <source>
        <dbReference type="PROSITE" id="PS00623"/>
    </source>
</evidence>
<dbReference type="SUPFAM" id="SSF51905">
    <property type="entry name" value="FAD/NAD(P)-binding domain"/>
    <property type="match status" value="1"/>
</dbReference>
<dbReference type="PIRSF" id="PIRSF000137">
    <property type="entry name" value="Alcohol_oxidase"/>
    <property type="match status" value="1"/>
</dbReference>
<evidence type="ECO:0000256" key="3">
    <source>
        <dbReference type="PIRSR" id="PIRSR000137-2"/>
    </source>
</evidence>
<keyword evidence="5" id="KW-0732">Signal</keyword>
<dbReference type="STRING" id="576137.A0A1L7XSP0"/>
<comment type="cofactor">
    <cofactor evidence="3">
        <name>FAD</name>
        <dbReference type="ChEBI" id="CHEBI:57692"/>
    </cofactor>
</comment>
<dbReference type="PANTHER" id="PTHR11552:SF115">
    <property type="entry name" value="DEHYDROGENASE XPTC-RELATED"/>
    <property type="match status" value="1"/>
</dbReference>
<proteinExistence type="inferred from homology"/>
<organism evidence="8 9">
    <name type="scientific">Phialocephala subalpina</name>
    <dbReference type="NCBI Taxonomy" id="576137"/>
    <lineage>
        <taxon>Eukaryota</taxon>
        <taxon>Fungi</taxon>
        <taxon>Dikarya</taxon>
        <taxon>Ascomycota</taxon>
        <taxon>Pezizomycotina</taxon>
        <taxon>Leotiomycetes</taxon>
        <taxon>Helotiales</taxon>
        <taxon>Mollisiaceae</taxon>
        <taxon>Phialocephala</taxon>
        <taxon>Phialocephala fortinii species complex</taxon>
    </lineage>
</organism>
<dbReference type="AlphaFoldDB" id="A0A1L7XSP0"/>
<protein>
    <submittedName>
        <fullName evidence="8">Related to alcohol oxidase</fullName>
    </submittedName>
</protein>
<feature type="domain" description="Glucose-methanol-choline oxidoreductase N-terminal" evidence="6">
    <location>
        <begin position="117"/>
        <end position="140"/>
    </location>
</feature>
<dbReference type="InterPro" id="IPR012132">
    <property type="entry name" value="GMC_OxRdtase"/>
</dbReference>
<feature type="active site" description="Proton acceptor" evidence="2">
    <location>
        <position position="597"/>
    </location>
</feature>
<evidence type="ECO:0000256" key="4">
    <source>
        <dbReference type="RuleBase" id="RU003968"/>
    </source>
</evidence>
<dbReference type="GO" id="GO:0050660">
    <property type="term" value="F:flavin adenine dinucleotide binding"/>
    <property type="evidence" value="ECO:0007669"/>
    <property type="project" value="InterPro"/>
</dbReference>
<evidence type="ECO:0000259" key="7">
    <source>
        <dbReference type="PROSITE" id="PS00624"/>
    </source>
</evidence>
<comment type="similarity">
    <text evidence="1 4">Belongs to the GMC oxidoreductase family.</text>
</comment>
<dbReference type="Proteomes" id="UP000184330">
    <property type="component" value="Unassembled WGS sequence"/>
</dbReference>
<evidence type="ECO:0000313" key="8">
    <source>
        <dbReference type="EMBL" id="CZR68050.1"/>
    </source>
</evidence>
<feature type="active site" description="Proton donor" evidence="2">
    <location>
        <position position="554"/>
    </location>
</feature>
<dbReference type="GO" id="GO:0016614">
    <property type="term" value="F:oxidoreductase activity, acting on CH-OH group of donors"/>
    <property type="evidence" value="ECO:0007669"/>
    <property type="project" value="InterPro"/>
</dbReference>
<accession>A0A1L7XSP0</accession>